<dbReference type="Proteomes" id="UP000001882">
    <property type="component" value="Chromosome"/>
</dbReference>
<dbReference type="KEGG" id="mpd:MCP_0089"/>
<dbReference type="InParanoid" id="D1YUN9"/>
<reference evidence="2" key="3">
    <citation type="journal article" date="2011" name="PLoS ONE">
        <title>Genome sequence of a mesophilic hydrogenotrophic methanogen Methanocella paludicola, the first cultivated representative of the order Methanocellales.</title>
        <authorList>
            <person name="Sakai S."/>
            <person name="Takaki Y."/>
            <person name="Shimamura S."/>
            <person name="Sekine M."/>
            <person name="Tajima T."/>
            <person name="Kosugi H."/>
            <person name="Ichikawa N."/>
            <person name="Tasumi E."/>
            <person name="Hiraki A.T."/>
            <person name="Shimizu A."/>
            <person name="Kato Y."/>
            <person name="Nishiko R."/>
            <person name="Mori K."/>
            <person name="Fujita N."/>
            <person name="Imachi H."/>
            <person name="Takai K."/>
        </authorList>
    </citation>
    <scope>NUCLEOTIDE SEQUENCE [LARGE SCALE GENOMIC DNA]</scope>
    <source>
        <strain evidence="2">DSM 17711 / JCM 13418 / NBRC 101707 / SANAE</strain>
    </source>
</reference>
<proteinExistence type="predicted"/>
<evidence type="ECO:0008006" key="3">
    <source>
        <dbReference type="Google" id="ProtNLM"/>
    </source>
</evidence>
<dbReference type="OrthoDB" id="387650at2157"/>
<organism evidence="1 2">
    <name type="scientific">Methanocella paludicola (strain DSM 17711 / JCM 13418 / NBRC 101707 / SANAE)</name>
    <dbReference type="NCBI Taxonomy" id="304371"/>
    <lineage>
        <taxon>Archaea</taxon>
        <taxon>Methanobacteriati</taxon>
        <taxon>Methanobacteriota</taxon>
        <taxon>Stenosarchaea group</taxon>
        <taxon>Methanomicrobia</taxon>
        <taxon>Methanocellales</taxon>
        <taxon>Methanocellaceae</taxon>
        <taxon>Methanocella</taxon>
    </lineage>
</organism>
<keyword evidence="2" id="KW-1185">Reference proteome</keyword>
<dbReference type="RefSeq" id="WP_012898841.1">
    <property type="nucleotide sequence ID" value="NC_013665.1"/>
</dbReference>
<protein>
    <recommendedName>
        <fullName evidence="3">Lipoprotein</fullName>
    </recommendedName>
</protein>
<dbReference type="GeneID" id="8680252"/>
<reference evidence="1 2" key="1">
    <citation type="journal article" date="2007" name="Appl. Environ. Microbiol.">
        <title>Isolation of key methanogens for global methane emission from rice paddy fields: a novel isolate affiliated with the clone cluster rice cluster I.</title>
        <authorList>
            <person name="Sakai S."/>
            <person name="Imachi H."/>
            <person name="Sekiguchi Y."/>
            <person name="Ohashi A."/>
            <person name="Harada H."/>
            <person name="Kamagata Y."/>
        </authorList>
    </citation>
    <scope>NUCLEOTIDE SEQUENCE [LARGE SCALE GENOMIC DNA]</scope>
    <source>
        <strain evidence="2">DSM 17711 / JCM 13418 / NBRC 101707 / SANAE</strain>
    </source>
</reference>
<gene>
    <name evidence="1" type="ordered locus">MCP_0089</name>
</gene>
<sequence>MTRKYLVYVLMALAVALAGCVLLQGAAPAIKQVENGIAPLISLPDDVPSSQSVPSGPAADMAPFDLGGTRWMEYRLTTADGGTGDVRLDYSSLDSGRMVSIRRTQTSGDVSSMSSSDGGMSYSMRYSSSQSSMTSNTASADKIKADDPVLYSEGLAARAAGPDSVTVPKGTYDCKKYLTSFKGSDATYWGAPGVPVPVKIYTACDGATLELVGWG</sequence>
<dbReference type="EMBL" id="AP011532">
    <property type="protein sequence ID" value="BAI60161.1"/>
    <property type="molecule type" value="Genomic_DNA"/>
</dbReference>
<dbReference type="AlphaFoldDB" id="D1YUN9"/>
<evidence type="ECO:0000313" key="2">
    <source>
        <dbReference type="Proteomes" id="UP000001882"/>
    </source>
</evidence>
<dbReference type="PROSITE" id="PS51257">
    <property type="entry name" value="PROKAR_LIPOPROTEIN"/>
    <property type="match status" value="1"/>
</dbReference>
<evidence type="ECO:0000313" key="1">
    <source>
        <dbReference type="EMBL" id="BAI60161.1"/>
    </source>
</evidence>
<name>D1YUN9_METPS</name>
<accession>D1YUN9</accession>
<reference evidence="1 2" key="2">
    <citation type="journal article" date="2008" name="Int. J. Syst. Evol. Microbiol.">
        <title>Methanocella paludicola gen. nov., sp. nov., a methane-producing archaeon, the first isolate of the lineage 'Rice Cluster I', and proposal of the new archaeal order Methanocellales ord. nov.</title>
        <authorList>
            <person name="Sakai S."/>
            <person name="Imachi H."/>
            <person name="Hanada S."/>
            <person name="Ohashi A."/>
            <person name="Harada H."/>
            <person name="Kamagata Y."/>
        </authorList>
    </citation>
    <scope>NUCLEOTIDE SEQUENCE [LARGE SCALE GENOMIC DNA]</scope>
    <source>
        <strain evidence="2">DSM 17711 / JCM 13418 / NBRC 101707 / SANAE</strain>
    </source>
</reference>
<dbReference type="eggNOG" id="arCOG11016">
    <property type="taxonomic scope" value="Archaea"/>
</dbReference>